<dbReference type="InterPro" id="IPR036397">
    <property type="entry name" value="RNaseH_sf"/>
</dbReference>
<feature type="compositionally biased region" description="Acidic residues" evidence="2">
    <location>
        <begin position="528"/>
        <end position="538"/>
    </location>
</feature>
<dbReference type="SUPFAM" id="SSF46689">
    <property type="entry name" value="Homeodomain-like"/>
    <property type="match status" value="1"/>
</dbReference>
<evidence type="ECO:0000256" key="1">
    <source>
        <dbReference type="PROSITE-ProRule" id="PRU00320"/>
    </source>
</evidence>
<dbReference type="Pfam" id="PF05225">
    <property type="entry name" value="HTH_psq"/>
    <property type="match status" value="1"/>
</dbReference>
<dbReference type="Proteomes" id="UP000887568">
    <property type="component" value="Unplaced"/>
</dbReference>
<dbReference type="OrthoDB" id="10043687at2759"/>
<keyword evidence="1" id="KW-0539">Nucleus</keyword>
<accession>A0A914BN75</accession>
<reference evidence="4" key="1">
    <citation type="submission" date="2022-11" db="UniProtKB">
        <authorList>
            <consortium name="EnsemblMetazoa"/>
        </authorList>
    </citation>
    <scope>IDENTIFICATION</scope>
</reference>
<dbReference type="GO" id="GO:0005634">
    <property type="term" value="C:nucleus"/>
    <property type="evidence" value="ECO:0007669"/>
    <property type="project" value="UniProtKB-SubCell"/>
</dbReference>
<dbReference type="InterPro" id="IPR007889">
    <property type="entry name" value="HTH_Psq"/>
</dbReference>
<dbReference type="Gene3D" id="3.30.420.10">
    <property type="entry name" value="Ribonuclease H-like superfamily/Ribonuclease H"/>
    <property type="match status" value="1"/>
</dbReference>
<evidence type="ECO:0000313" key="5">
    <source>
        <dbReference type="Proteomes" id="UP000887568"/>
    </source>
</evidence>
<dbReference type="InterPro" id="IPR004875">
    <property type="entry name" value="DDE_SF_endonuclease_dom"/>
</dbReference>
<feature type="compositionally biased region" description="Polar residues" evidence="2">
    <location>
        <begin position="500"/>
        <end position="513"/>
    </location>
</feature>
<dbReference type="GO" id="GO:0003677">
    <property type="term" value="F:DNA binding"/>
    <property type="evidence" value="ECO:0007669"/>
    <property type="project" value="UniProtKB-UniRule"/>
</dbReference>
<keyword evidence="1" id="KW-0238">DNA-binding</keyword>
<organism evidence="4 5">
    <name type="scientific">Patiria miniata</name>
    <name type="common">Bat star</name>
    <name type="synonym">Asterina miniata</name>
    <dbReference type="NCBI Taxonomy" id="46514"/>
    <lineage>
        <taxon>Eukaryota</taxon>
        <taxon>Metazoa</taxon>
        <taxon>Echinodermata</taxon>
        <taxon>Eleutherozoa</taxon>
        <taxon>Asterozoa</taxon>
        <taxon>Asteroidea</taxon>
        <taxon>Valvatacea</taxon>
        <taxon>Valvatida</taxon>
        <taxon>Asterinidae</taxon>
        <taxon>Patiria</taxon>
    </lineage>
</organism>
<evidence type="ECO:0000313" key="4">
    <source>
        <dbReference type="EnsemblMetazoa" id="XP_038076927.1"/>
    </source>
</evidence>
<evidence type="ECO:0000259" key="3">
    <source>
        <dbReference type="PROSITE" id="PS50960"/>
    </source>
</evidence>
<name>A0A914BN75_PATMI</name>
<sequence length="606" mass="68397">MLRIKFPVTVISKGKASYRQYSHESFNHAYEAVVGQGMPYKKASRIFSIPYSTLHDRVNGKTKLESTRSGPDPLLTQEEEQTLVTHIELMSSYGYGYTRTEVTVLATDLAIHLGKRKKVDKPLSLRWFYNFMTRWPELKVQKPRSLEIMRAKATSHETVNRYFDEMEKILEKYNLKDRPEAIYNVDEKGIVENHTPPSIVSSRYEVPPAVTMGKSSTTTVIGCGNALGMALPPFFIFKGKRMRNEFLSGCTAGTGGTISDSGWSNSDIFERYLKEHFMKYSLPATSDDPVLLLYDGHRSHVSLPLIQWARENNIILFVLPAHTSHVLQPMDIGCFGPFEKILNGMRHTHMRHHATSGIDKYSLCEIACKAYASALTPNNLQASFRKSGIYPVDRCAVNPSSFKPATVFTSSEVNHQENISATPSSSVTAADESIDDTTDRCTDFFRTAQAVLTENPKQTKKRKVLSAIVGGKAITEDAVVHDIKKHQEQQKKKPKKPKKSVSNNSAKPSTSGVGHQKRKSHSQLPADTNDEDCDESETTDPKDLCCKCKRFQPAELRNIDTLVFVSWAQCTYPDCCHWVHLRYCTPVRVVRTHSKFWCPCHNQSEE</sequence>
<comment type="subcellular location">
    <subcellularLocation>
        <location evidence="1">Nucleus</location>
    </subcellularLocation>
</comment>
<feature type="DNA-binding region" description="H-T-H motif" evidence="1">
    <location>
        <begin position="40"/>
        <end position="60"/>
    </location>
</feature>
<dbReference type="PANTHER" id="PTHR19303">
    <property type="entry name" value="TRANSPOSON"/>
    <property type="match status" value="1"/>
</dbReference>
<feature type="domain" description="HTH psq-type" evidence="3">
    <location>
        <begin position="12"/>
        <end position="64"/>
    </location>
</feature>
<dbReference type="PANTHER" id="PTHR19303:SF74">
    <property type="entry name" value="POGO TRANSPOSABLE ELEMENT WITH KRAB DOMAIN"/>
    <property type="match status" value="1"/>
</dbReference>
<dbReference type="PROSITE" id="PS50960">
    <property type="entry name" value="HTH_PSQ"/>
    <property type="match status" value="1"/>
</dbReference>
<proteinExistence type="predicted"/>
<dbReference type="RefSeq" id="XP_038076927.1">
    <property type="nucleotide sequence ID" value="XM_038220999.1"/>
</dbReference>
<dbReference type="InterPro" id="IPR009057">
    <property type="entry name" value="Homeodomain-like_sf"/>
</dbReference>
<evidence type="ECO:0000256" key="2">
    <source>
        <dbReference type="SAM" id="MobiDB-lite"/>
    </source>
</evidence>
<dbReference type="AlphaFoldDB" id="A0A914BN75"/>
<protein>
    <recommendedName>
        <fullName evidence="3">HTH psq-type domain-containing protein</fullName>
    </recommendedName>
</protein>
<dbReference type="Pfam" id="PF03184">
    <property type="entry name" value="DDE_1"/>
    <property type="match status" value="1"/>
</dbReference>
<dbReference type="EnsemblMetazoa" id="XM_038220999.1">
    <property type="protein sequence ID" value="XP_038076927.1"/>
    <property type="gene ID" value="LOC119744835"/>
</dbReference>
<feature type="compositionally biased region" description="Polar residues" evidence="2">
    <location>
        <begin position="414"/>
        <end position="428"/>
    </location>
</feature>
<dbReference type="OMA" id="HQENISA"/>
<feature type="region of interest" description="Disordered" evidence="2">
    <location>
        <begin position="414"/>
        <end position="433"/>
    </location>
</feature>
<dbReference type="GeneID" id="119744835"/>
<keyword evidence="5" id="KW-1185">Reference proteome</keyword>
<feature type="region of interest" description="Disordered" evidence="2">
    <location>
        <begin position="483"/>
        <end position="540"/>
    </location>
</feature>
<dbReference type="Gene3D" id="1.10.10.60">
    <property type="entry name" value="Homeodomain-like"/>
    <property type="match status" value="1"/>
</dbReference>
<dbReference type="InterPro" id="IPR050863">
    <property type="entry name" value="CenT-Element_Derived"/>
</dbReference>